<evidence type="ECO:0000313" key="2">
    <source>
        <dbReference type="Proteomes" id="UP001523262"/>
    </source>
</evidence>
<dbReference type="Gene3D" id="3.40.630.190">
    <property type="entry name" value="LCP protein"/>
    <property type="match status" value="1"/>
</dbReference>
<gene>
    <name evidence="1" type="ORF">NDK43_05675</name>
</gene>
<accession>A0ABT0W6L4</accession>
<dbReference type="EMBL" id="JAMQCR010000001">
    <property type="protein sequence ID" value="MCM2531973.1"/>
    <property type="molecule type" value="Genomic_DNA"/>
</dbReference>
<proteinExistence type="predicted"/>
<sequence length="272" mass="29654">MRKLCVVVIVLSFFGYGPLKSFFHTVMNTDGKSTSGETIIQKIKDSTNLFPQSDNKKVENYLLTENSGDKKSSLTGSAMVLRYDNEKHKLMVTSILLPGNLTNGNGNDLDAMKKEVEKDYKVTIDHYFNLDSVGLAHIVDLLAPKGINLNHDSSKYVRGNGDNKLNGNEFVSIINTGNPDKINAVVSALKNEIETSQSAEKLVTLAPSIINEAIKSVKTDLGKGELMALGYSAMMNPITSIVSLQLAGKNQLEKANTVNSIVGKKGQNRVFN</sequence>
<reference evidence="1 2" key="1">
    <citation type="submission" date="2022-06" db="EMBL/GenBank/DDBJ databases">
        <authorList>
            <person name="Jeon C.O."/>
        </authorList>
    </citation>
    <scope>NUCLEOTIDE SEQUENCE [LARGE SCALE GENOMIC DNA]</scope>
    <source>
        <strain evidence="1 2">KCTC 13943</strain>
    </source>
</reference>
<dbReference type="Proteomes" id="UP001523262">
    <property type="component" value="Unassembled WGS sequence"/>
</dbReference>
<organism evidence="1 2">
    <name type="scientific">Neobacillus pocheonensis</name>
    <dbReference type="NCBI Taxonomy" id="363869"/>
    <lineage>
        <taxon>Bacteria</taxon>
        <taxon>Bacillati</taxon>
        <taxon>Bacillota</taxon>
        <taxon>Bacilli</taxon>
        <taxon>Bacillales</taxon>
        <taxon>Bacillaceae</taxon>
        <taxon>Neobacillus</taxon>
    </lineage>
</organism>
<name>A0ABT0W6L4_9BACI</name>
<comment type="caution">
    <text evidence="1">The sequence shown here is derived from an EMBL/GenBank/DDBJ whole genome shotgun (WGS) entry which is preliminary data.</text>
</comment>
<evidence type="ECO:0000313" key="1">
    <source>
        <dbReference type="EMBL" id="MCM2531973.1"/>
    </source>
</evidence>
<protein>
    <submittedName>
        <fullName evidence="1">Uncharacterized protein</fullName>
    </submittedName>
</protein>
<keyword evidence="2" id="KW-1185">Reference proteome</keyword>